<evidence type="ECO:0000256" key="7">
    <source>
        <dbReference type="ARBA" id="ARBA00022824"/>
    </source>
</evidence>
<protein>
    <recommendedName>
        <fullName evidence="10">Alpha-1,3-glucosyltransferase</fullName>
        <ecNumber evidence="10">2.4.1.-</ecNumber>
    </recommendedName>
</protein>
<feature type="transmembrane region" description="Helical" evidence="10">
    <location>
        <begin position="166"/>
        <end position="190"/>
    </location>
</feature>
<evidence type="ECO:0000256" key="9">
    <source>
        <dbReference type="ARBA" id="ARBA00023136"/>
    </source>
</evidence>
<reference evidence="12 13" key="1">
    <citation type="journal article" date="2024" name="Science">
        <title>Giant polyketide synthase enzymes in the biosynthesis of giant marine polyether toxins.</title>
        <authorList>
            <person name="Fallon T.R."/>
            <person name="Shende V.V."/>
            <person name="Wierzbicki I.H."/>
            <person name="Pendleton A.L."/>
            <person name="Watervoot N.F."/>
            <person name="Auber R.P."/>
            <person name="Gonzalez D.J."/>
            <person name="Wisecaver J.H."/>
            <person name="Moore B.S."/>
        </authorList>
    </citation>
    <scope>NUCLEOTIDE SEQUENCE [LARGE SCALE GENOMIC DNA]</scope>
    <source>
        <strain evidence="12 13">12B1</strain>
    </source>
</reference>
<evidence type="ECO:0000256" key="5">
    <source>
        <dbReference type="ARBA" id="ARBA00022679"/>
    </source>
</evidence>
<evidence type="ECO:0000256" key="4">
    <source>
        <dbReference type="ARBA" id="ARBA00022676"/>
    </source>
</evidence>
<dbReference type="GO" id="GO:0006487">
    <property type="term" value="P:protein N-linked glycosylation"/>
    <property type="evidence" value="ECO:0007669"/>
    <property type="project" value="TreeGrafter"/>
</dbReference>
<evidence type="ECO:0000313" key="13">
    <source>
        <dbReference type="Proteomes" id="UP001515480"/>
    </source>
</evidence>
<dbReference type="Pfam" id="PF03155">
    <property type="entry name" value="Alg6_Alg8"/>
    <property type="match status" value="1"/>
</dbReference>
<keyword evidence="7 10" id="KW-0256">Endoplasmic reticulum</keyword>
<keyword evidence="4 10" id="KW-0328">Glycosyltransferase</keyword>
<keyword evidence="5 10" id="KW-0808">Transferase</keyword>
<keyword evidence="13" id="KW-1185">Reference proteome</keyword>
<organism evidence="12 13">
    <name type="scientific">Prymnesium parvum</name>
    <name type="common">Toxic golden alga</name>
    <dbReference type="NCBI Taxonomy" id="97485"/>
    <lineage>
        <taxon>Eukaryota</taxon>
        <taxon>Haptista</taxon>
        <taxon>Haptophyta</taxon>
        <taxon>Prymnesiophyceae</taxon>
        <taxon>Prymnesiales</taxon>
        <taxon>Prymnesiaceae</taxon>
        <taxon>Prymnesium</taxon>
    </lineage>
</organism>
<keyword evidence="6 10" id="KW-0812">Transmembrane</keyword>
<dbReference type="GO" id="GO:0042283">
    <property type="term" value="F:dolichyl pyrophosphate Glc1Man9GlcNAc2 alpha-1,3-glucosyltransferase activity"/>
    <property type="evidence" value="ECO:0007669"/>
    <property type="project" value="TreeGrafter"/>
</dbReference>
<gene>
    <name evidence="12" type="ORF">AB1Y20_014332</name>
</gene>
<feature type="signal peptide" evidence="11">
    <location>
        <begin position="1"/>
        <end position="26"/>
    </location>
</feature>
<dbReference type="GO" id="GO:0005789">
    <property type="term" value="C:endoplasmic reticulum membrane"/>
    <property type="evidence" value="ECO:0007669"/>
    <property type="project" value="UniProtKB-SubCell"/>
</dbReference>
<feature type="transmembrane region" description="Helical" evidence="10">
    <location>
        <begin position="450"/>
        <end position="475"/>
    </location>
</feature>
<evidence type="ECO:0000313" key="12">
    <source>
        <dbReference type="EMBL" id="KAL1496741.1"/>
    </source>
</evidence>
<evidence type="ECO:0000256" key="11">
    <source>
        <dbReference type="SAM" id="SignalP"/>
    </source>
</evidence>
<dbReference type="InterPro" id="IPR004856">
    <property type="entry name" value="Glyco_trans_ALG6/ALG8"/>
</dbReference>
<comment type="caution">
    <text evidence="10">Lacks conserved residue(s) required for the propagation of feature annotation.</text>
</comment>
<dbReference type="AlphaFoldDB" id="A0AB34IDE3"/>
<keyword evidence="8 10" id="KW-1133">Transmembrane helix</keyword>
<evidence type="ECO:0000256" key="1">
    <source>
        <dbReference type="ARBA" id="ARBA00004477"/>
    </source>
</evidence>
<keyword evidence="9 10" id="KW-0472">Membrane</keyword>
<evidence type="ECO:0000256" key="8">
    <source>
        <dbReference type="ARBA" id="ARBA00022989"/>
    </source>
</evidence>
<feature type="transmembrane region" description="Helical" evidence="10">
    <location>
        <begin position="425"/>
        <end position="444"/>
    </location>
</feature>
<feature type="transmembrane region" description="Helical" evidence="10">
    <location>
        <begin position="137"/>
        <end position="154"/>
    </location>
</feature>
<accession>A0AB34IDE3</accession>
<sequence length="487" mass="52653">MGTASAHLQLLAGSALKLLLLPAYHSTDFEVHRHWMALTSSLPLSHWYTDTTSEWTLDYPPFFAYFERCLALLAPLFDAEMLTLSPTPYASPPTVLYQRLTVIFADIALLVGASRLASGTSLRLTVLNAGLLLVDHVHFQYNGLLVGLLLLVLAKLRRGEGGGEVCAAAIFASLLQLKHLFLFAAPLVFVQLLRHHVMRAPRPALALRRLAGLGAVVVGVFGASLAPFAAVGQLPQLARRLFPFGRGLMHAYWAANAYALYATADKAMAAAGRATGAWSVAAGQAVGTAGLVLPDIRAPHCAFLVLLLQAPVLVGTWRRPRPEAIAPAAVYCGLAAFLCGYHVHEKAILPPLLVLSAISPPADPTARGVHARLLLLLSTAGHYALLPLLHQPAEYTLSRALLLAYFAAAWAALTPPSLRWHDRLYLAGFVPLELFVSFVHPLLLSPRLPFLPLLATSLYCSLGVHMSMLLAYRLWAHSSNSANRQED</sequence>
<feature type="transmembrane region" description="Helical" evidence="10">
    <location>
        <begin position="210"/>
        <end position="231"/>
    </location>
</feature>
<evidence type="ECO:0000256" key="6">
    <source>
        <dbReference type="ARBA" id="ARBA00022692"/>
    </source>
</evidence>
<name>A0AB34IDE3_PRYPA</name>
<comment type="similarity">
    <text evidence="3 10">Belongs to the ALG6/ALG8 glucosyltransferase family.</text>
</comment>
<dbReference type="Proteomes" id="UP001515480">
    <property type="component" value="Unassembled WGS sequence"/>
</dbReference>
<proteinExistence type="inferred from homology"/>
<evidence type="ECO:0000256" key="10">
    <source>
        <dbReference type="RuleBase" id="RU363110"/>
    </source>
</evidence>
<dbReference type="PANTHER" id="PTHR12413">
    <property type="entry name" value="DOLICHYL GLYCOSYLTRANSFERASE"/>
    <property type="match status" value="1"/>
</dbReference>
<comment type="caution">
    <text evidence="12">The sequence shown here is derived from an EMBL/GenBank/DDBJ whole genome shotgun (WGS) entry which is preliminary data.</text>
</comment>
<feature type="transmembrane region" description="Helical" evidence="10">
    <location>
        <begin position="96"/>
        <end position="117"/>
    </location>
</feature>
<feature type="chain" id="PRO_5044253367" description="Alpha-1,3-glucosyltransferase" evidence="11">
    <location>
        <begin position="27"/>
        <end position="487"/>
    </location>
</feature>
<comment type="subcellular location">
    <subcellularLocation>
        <location evidence="1 10">Endoplasmic reticulum membrane</location>
        <topology evidence="1 10">Multi-pass membrane protein</topology>
    </subcellularLocation>
</comment>
<dbReference type="PANTHER" id="PTHR12413:SF2">
    <property type="entry name" value="DOLICHYL PYROPHOSPHATE GLC1MAN9GLCNAC2 ALPHA-1,3-GLUCOSYLTRANSFERASE-RELATED"/>
    <property type="match status" value="1"/>
</dbReference>
<comment type="pathway">
    <text evidence="2 10">Protein modification; protein glycosylation.</text>
</comment>
<dbReference type="EMBL" id="JBGBPQ010000028">
    <property type="protein sequence ID" value="KAL1496741.1"/>
    <property type="molecule type" value="Genomic_DNA"/>
</dbReference>
<evidence type="ECO:0000256" key="2">
    <source>
        <dbReference type="ARBA" id="ARBA00004922"/>
    </source>
</evidence>
<dbReference type="EC" id="2.4.1.-" evidence="10"/>
<evidence type="ECO:0000256" key="3">
    <source>
        <dbReference type="ARBA" id="ARBA00008715"/>
    </source>
</evidence>
<keyword evidence="11" id="KW-0732">Signal</keyword>